<organism evidence="2 3">
    <name type="scientific">Popillia japonica</name>
    <name type="common">Japanese beetle</name>
    <dbReference type="NCBI Taxonomy" id="7064"/>
    <lineage>
        <taxon>Eukaryota</taxon>
        <taxon>Metazoa</taxon>
        <taxon>Ecdysozoa</taxon>
        <taxon>Arthropoda</taxon>
        <taxon>Hexapoda</taxon>
        <taxon>Insecta</taxon>
        <taxon>Pterygota</taxon>
        <taxon>Neoptera</taxon>
        <taxon>Endopterygota</taxon>
        <taxon>Coleoptera</taxon>
        <taxon>Polyphaga</taxon>
        <taxon>Scarabaeiformia</taxon>
        <taxon>Scarabaeidae</taxon>
        <taxon>Rutelinae</taxon>
        <taxon>Popillia</taxon>
    </lineage>
</organism>
<dbReference type="EMBL" id="JASPKY010000210">
    <property type="protein sequence ID" value="KAK9720496.1"/>
    <property type="molecule type" value="Genomic_DNA"/>
</dbReference>
<dbReference type="InterPro" id="IPR011011">
    <property type="entry name" value="Znf_FYVE_PHD"/>
</dbReference>
<feature type="compositionally biased region" description="Acidic residues" evidence="1">
    <location>
        <begin position="162"/>
        <end position="175"/>
    </location>
</feature>
<sequence>MEKCVSGFRTAGICPLDPDKFKEDDFAPSKHVREYAIEGCSADADDSAVSGAEAANSLPDIGSNSLIDLQVSQPSTSKDNSFLALAPIQKQVNKEIKRKPPKKQNSKILTSTPIGKELEAAEEKKRLREESLKKEIEGRKCFSSETTSNNKLKGKKRLKEDAESDSSDDSVDEDLSDICDDDELDDVELSFIPPPLLMPSSPIEMCGICGEFGKNEVWYRCVLCTSWNHAACTGADMAENYKCDYCS</sequence>
<evidence type="ECO:0000313" key="2">
    <source>
        <dbReference type="EMBL" id="KAK9720496.1"/>
    </source>
</evidence>
<dbReference type="Proteomes" id="UP001458880">
    <property type="component" value="Unassembled WGS sequence"/>
</dbReference>
<keyword evidence="3" id="KW-1185">Reference proteome</keyword>
<accession>A0AAW1KMV0</accession>
<gene>
    <name evidence="2" type="ORF">QE152_g22036</name>
</gene>
<proteinExistence type="predicted"/>
<dbReference type="AlphaFoldDB" id="A0AAW1KMV0"/>
<dbReference type="CDD" id="cd15517">
    <property type="entry name" value="PHD_TCF19_like"/>
    <property type="match status" value="1"/>
</dbReference>
<feature type="region of interest" description="Disordered" evidence="1">
    <location>
        <begin position="93"/>
        <end position="114"/>
    </location>
</feature>
<reference evidence="2 3" key="1">
    <citation type="journal article" date="2024" name="BMC Genomics">
        <title>De novo assembly and annotation of Popillia japonica's genome with initial clues to its potential as an invasive pest.</title>
        <authorList>
            <person name="Cucini C."/>
            <person name="Boschi S."/>
            <person name="Funari R."/>
            <person name="Cardaioli E."/>
            <person name="Iannotti N."/>
            <person name="Marturano G."/>
            <person name="Paoli F."/>
            <person name="Bruttini M."/>
            <person name="Carapelli A."/>
            <person name="Frati F."/>
            <person name="Nardi F."/>
        </authorList>
    </citation>
    <scope>NUCLEOTIDE SEQUENCE [LARGE SCALE GENOMIC DNA]</scope>
    <source>
        <strain evidence="2">DMR45628</strain>
    </source>
</reference>
<evidence type="ECO:0000313" key="3">
    <source>
        <dbReference type="Proteomes" id="UP001458880"/>
    </source>
</evidence>
<name>A0AAW1KMV0_POPJA</name>
<comment type="caution">
    <text evidence="2">The sequence shown here is derived from an EMBL/GenBank/DDBJ whole genome shotgun (WGS) entry which is preliminary data.</text>
</comment>
<feature type="compositionally biased region" description="Basic residues" evidence="1">
    <location>
        <begin position="96"/>
        <end position="105"/>
    </location>
</feature>
<feature type="region of interest" description="Disordered" evidence="1">
    <location>
        <begin position="145"/>
        <end position="175"/>
    </location>
</feature>
<evidence type="ECO:0000256" key="1">
    <source>
        <dbReference type="SAM" id="MobiDB-lite"/>
    </source>
</evidence>
<dbReference type="SUPFAM" id="SSF57903">
    <property type="entry name" value="FYVE/PHD zinc finger"/>
    <property type="match status" value="1"/>
</dbReference>
<evidence type="ECO:0008006" key="4">
    <source>
        <dbReference type="Google" id="ProtNLM"/>
    </source>
</evidence>
<protein>
    <recommendedName>
        <fullName evidence="4">Zinc finger PHD-type domain-containing protein</fullName>
    </recommendedName>
</protein>